<organism evidence="1 2">
    <name type="scientific">Antarcticirhabdus aurantiaca</name>
    <dbReference type="NCBI Taxonomy" id="2606717"/>
    <lineage>
        <taxon>Bacteria</taxon>
        <taxon>Pseudomonadati</taxon>
        <taxon>Pseudomonadota</taxon>
        <taxon>Alphaproteobacteria</taxon>
        <taxon>Hyphomicrobiales</taxon>
        <taxon>Aurantimonadaceae</taxon>
        <taxon>Antarcticirhabdus</taxon>
    </lineage>
</organism>
<name>A0ACD4NNQ3_9HYPH</name>
<sequence length="309" mass="34546">MVKLNNLQNLRVFDAVARAGSLTNASRELGVSLTLVSKRLKELEGELGLRLVQRSTRKLALTEEGEAFLERCRDVLDAVAAAEDVRLRQTERGTIRLSAGVAFAQRQIAPRLPAFLDRHPDVTIQLMASNEMDDLIQHRLDFAIRQLDLTDSALVMRRLAPDARILCASPAYLARHGTPRHPRDLQDHRCLAIGLPPPRRWPLWQGEDAVEIEIASTVTGTSGEIAHAAALADGGITLKSVWDLFPDIRSGRLVRVLPEWSGGRGRWLHLVYPARRHQPRRVRALMDFLQEELAQVVQENADLGLLETS</sequence>
<accession>A0ACD4NNQ3</accession>
<protein>
    <submittedName>
        <fullName evidence="1">LysR family transcriptional regulator</fullName>
    </submittedName>
</protein>
<reference evidence="1" key="1">
    <citation type="submission" date="2022-11" db="EMBL/GenBank/DDBJ databases">
        <title>beta-Carotene-producing bacterium, Jeongeuplla avenae sp. nov., alleviates the salt stress of Arabidopsis seedlings.</title>
        <authorList>
            <person name="Jiang L."/>
            <person name="Lee J."/>
        </authorList>
    </citation>
    <scope>NUCLEOTIDE SEQUENCE</scope>
    <source>
        <strain evidence="1">DY_R2A_6</strain>
    </source>
</reference>
<gene>
    <name evidence="1" type="ORF">OXU80_26015</name>
</gene>
<evidence type="ECO:0000313" key="1">
    <source>
        <dbReference type="EMBL" id="WAJ28235.1"/>
    </source>
</evidence>
<dbReference type="EMBL" id="CP113520">
    <property type="protein sequence ID" value="WAJ28235.1"/>
    <property type="molecule type" value="Genomic_DNA"/>
</dbReference>
<keyword evidence="2" id="KW-1185">Reference proteome</keyword>
<proteinExistence type="predicted"/>
<dbReference type="Proteomes" id="UP001163223">
    <property type="component" value="Chromosome"/>
</dbReference>
<evidence type="ECO:0000313" key="2">
    <source>
        <dbReference type="Proteomes" id="UP001163223"/>
    </source>
</evidence>